<dbReference type="CDD" id="cd11645">
    <property type="entry name" value="Precorrin_2_C20_MT"/>
    <property type="match status" value="1"/>
</dbReference>
<dbReference type="InterPro" id="IPR012382">
    <property type="entry name" value="CobI/CbiL"/>
</dbReference>
<keyword evidence="6" id="KW-0949">S-adenosyl-L-methionine</keyword>
<dbReference type="Proteomes" id="UP001145145">
    <property type="component" value="Unassembled WGS sequence"/>
</dbReference>
<evidence type="ECO:0000256" key="6">
    <source>
        <dbReference type="ARBA" id="ARBA00022691"/>
    </source>
</evidence>
<organism evidence="9 11">
    <name type="scientific">Sellimonas catena</name>
    <dbReference type="NCBI Taxonomy" id="2994035"/>
    <lineage>
        <taxon>Bacteria</taxon>
        <taxon>Bacillati</taxon>
        <taxon>Bacillota</taxon>
        <taxon>Clostridia</taxon>
        <taxon>Lachnospirales</taxon>
        <taxon>Lachnospiraceae</taxon>
        <taxon>Sellimonas</taxon>
    </lineage>
</organism>
<evidence type="ECO:0000256" key="2">
    <source>
        <dbReference type="ARBA" id="ARBA00005879"/>
    </source>
</evidence>
<dbReference type="RefSeq" id="WP_281844465.1">
    <property type="nucleotide sequence ID" value="NZ_BSBO01000037.1"/>
</dbReference>
<evidence type="ECO:0000256" key="4">
    <source>
        <dbReference type="ARBA" id="ARBA00022603"/>
    </source>
</evidence>
<dbReference type="Gene3D" id="3.30.950.10">
    <property type="entry name" value="Methyltransferase, Cobalt-precorrin-4 Transmethylase, Domain 2"/>
    <property type="match status" value="1"/>
</dbReference>
<evidence type="ECO:0000259" key="8">
    <source>
        <dbReference type="Pfam" id="PF00590"/>
    </source>
</evidence>
<evidence type="ECO:0000256" key="3">
    <source>
        <dbReference type="ARBA" id="ARBA00022573"/>
    </source>
</evidence>
<comment type="pathway">
    <text evidence="1">Cofactor biosynthesis; adenosylcobalamin biosynthesis.</text>
</comment>
<dbReference type="GO" id="GO:0032259">
    <property type="term" value="P:methylation"/>
    <property type="evidence" value="ECO:0007669"/>
    <property type="project" value="UniProtKB-KW"/>
</dbReference>
<reference evidence="9" key="1">
    <citation type="submission" date="2022-11" db="EMBL/GenBank/DDBJ databases">
        <title>Draft genome sequence of Sellimonas catena strain 12EGH17.</title>
        <authorList>
            <person name="Atsushi H."/>
            <person name="Moriya O."/>
            <person name="Mitsuo S."/>
        </authorList>
    </citation>
    <scope>NUCLEOTIDE SEQUENCE</scope>
    <source>
        <strain evidence="9">12EGH17</strain>
    </source>
</reference>
<evidence type="ECO:0000256" key="7">
    <source>
        <dbReference type="PIRNR" id="PIRNR036427"/>
    </source>
</evidence>
<reference evidence="9" key="2">
    <citation type="submission" date="2022-11" db="EMBL/GenBank/DDBJ databases">
        <title>Draft genome sequence of Sellimonas catena strain 12EGH17.</title>
        <authorList>
            <person name="Hisatomi A."/>
            <person name="Ohkuma M."/>
            <person name="Sakamoto M."/>
        </authorList>
    </citation>
    <scope>NUCLEOTIDE SEQUENCE</scope>
    <source>
        <strain evidence="9">12EGH17</strain>
    </source>
</reference>
<proteinExistence type="inferred from homology"/>
<gene>
    <name evidence="9" type="primary">cobI/cbiL</name>
    <name evidence="9" type="ORF">Selli1_29790</name>
    <name evidence="10" type="ORF">Selli2_06420</name>
</gene>
<dbReference type="InterPro" id="IPR035996">
    <property type="entry name" value="4pyrrol_Methylase_sf"/>
</dbReference>
<dbReference type="EMBL" id="BSCH01000003">
    <property type="protein sequence ID" value="GLG89215.1"/>
    <property type="molecule type" value="Genomic_DNA"/>
</dbReference>
<evidence type="ECO:0000256" key="1">
    <source>
        <dbReference type="ARBA" id="ARBA00004953"/>
    </source>
</evidence>
<dbReference type="Gene3D" id="3.40.1010.10">
    <property type="entry name" value="Cobalt-precorrin-4 Transmethylase, Domain 1"/>
    <property type="match status" value="1"/>
</dbReference>
<keyword evidence="4" id="KW-0489">Methyltransferase</keyword>
<dbReference type="GO" id="GO:0009236">
    <property type="term" value="P:cobalamin biosynthetic process"/>
    <property type="evidence" value="ECO:0007669"/>
    <property type="project" value="UniProtKB-UniRule"/>
</dbReference>
<dbReference type="Proteomes" id="UP001145094">
    <property type="component" value="Unassembled WGS sequence"/>
</dbReference>
<dbReference type="SUPFAM" id="SSF53790">
    <property type="entry name" value="Tetrapyrrole methylase"/>
    <property type="match status" value="1"/>
</dbReference>
<keyword evidence="5" id="KW-0808">Transferase</keyword>
<dbReference type="PANTHER" id="PTHR43467">
    <property type="entry name" value="COBALT-PRECORRIN-2 C(20)-METHYLTRANSFERASE"/>
    <property type="match status" value="1"/>
</dbReference>
<sequence>MSGILYGTGTGPGEAELLTLKAVRLIRSCDMIAVPVSDSTLKEPCIWEEGMPYLDRCAAYQIVLPEVPEIQKKPVLCLPMPMMKEKEELKRIHDAGAKKVEEYLDEGMNIAFLTLGDPSIYSTYLYIHKRVQKDGYQAVIIPGIPSFCAAAAALNLGLAENKEEIHILPASYGIEEGLKLSGTKILMKTGKKMPYVKETVKASNDRFWMVENCGMENEKIYENPDDVPEKSSYYSLIVIKEGS</sequence>
<dbReference type="AlphaFoldDB" id="A0A9W6CAU3"/>
<protein>
    <submittedName>
        <fullName evidence="9">Precorrin-2 C(20)-methyltransferase</fullName>
    </submittedName>
</protein>
<reference evidence="10" key="4">
    <citation type="submission" date="2022-11" db="EMBL/GenBank/DDBJ databases">
        <title>Draft genome sequence of Sellimonas catena strain 18CBH55.</title>
        <authorList>
            <person name="Atsushi H."/>
            <person name="Moriya O."/>
            <person name="Mitsuo S."/>
        </authorList>
    </citation>
    <scope>NUCLEOTIDE SEQUENCE</scope>
    <source>
        <strain evidence="10">18CBH55</strain>
    </source>
</reference>
<dbReference type="Pfam" id="PF00590">
    <property type="entry name" value="TP_methylase"/>
    <property type="match status" value="1"/>
</dbReference>
<dbReference type="PIRSF" id="PIRSF036427">
    <property type="entry name" value="Precrrn-2_mtase"/>
    <property type="match status" value="1"/>
</dbReference>
<dbReference type="GO" id="GO:0030788">
    <property type="term" value="F:precorrin-2 C20-methyltransferase activity"/>
    <property type="evidence" value="ECO:0007669"/>
    <property type="project" value="InterPro"/>
</dbReference>
<dbReference type="InterPro" id="IPR006364">
    <property type="entry name" value="CobI/CbiL/CobIJ_dom"/>
</dbReference>
<evidence type="ECO:0000313" key="10">
    <source>
        <dbReference type="EMBL" id="GLG89215.1"/>
    </source>
</evidence>
<evidence type="ECO:0000313" key="11">
    <source>
        <dbReference type="Proteomes" id="UP001145145"/>
    </source>
</evidence>
<dbReference type="InterPro" id="IPR014776">
    <property type="entry name" value="4pyrrole_Mease_sub2"/>
</dbReference>
<dbReference type="EMBL" id="BSBO01000037">
    <property type="protein sequence ID" value="GLG05805.1"/>
    <property type="molecule type" value="Genomic_DNA"/>
</dbReference>
<keyword evidence="11" id="KW-1185">Reference proteome</keyword>
<name>A0A9W6CAU3_9FIRM</name>
<comment type="similarity">
    <text evidence="2 7">Belongs to the precorrin methyltransferase family.</text>
</comment>
<dbReference type="InterPro" id="IPR000878">
    <property type="entry name" value="4pyrrol_Mease"/>
</dbReference>
<reference evidence="9 11" key="5">
    <citation type="journal article" date="2023" name="Int. J. Syst. Evol. Microbiol.">
        <title>Sellimonas catena sp. nov., isolated from human faeces.</title>
        <authorList>
            <person name="Hisatomi A."/>
            <person name="Ohkuma M."/>
            <person name="Sakamoto M."/>
        </authorList>
    </citation>
    <scope>NUCLEOTIDE SEQUENCE [LARGE SCALE GENOMIC DNA]</scope>
    <source>
        <strain evidence="9 11">12EGH17</strain>
        <strain evidence="10">18CBH55</strain>
    </source>
</reference>
<evidence type="ECO:0000313" key="9">
    <source>
        <dbReference type="EMBL" id="GLG05805.1"/>
    </source>
</evidence>
<reference evidence="10" key="3">
    <citation type="submission" date="2022-11" db="EMBL/GenBank/DDBJ databases">
        <title>Draft genome sequence of Sellimonas catena strain 18CBH55.</title>
        <authorList>
            <person name="Hisatomi A."/>
            <person name="Ohkuma M."/>
            <person name="Sakamoto M."/>
        </authorList>
    </citation>
    <scope>NUCLEOTIDE SEQUENCE</scope>
    <source>
        <strain evidence="10">18CBH55</strain>
    </source>
</reference>
<dbReference type="NCBIfam" id="TIGR01467">
    <property type="entry name" value="cobI_cbiL"/>
    <property type="match status" value="1"/>
</dbReference>
<feature type="domain" description="Tetrapyrrole methylase" evidence="8">
    <location>
        <begin position="5"/>
        <end position="223"/>
    </location>
</feature>
<accession>A0A9W6CAU3</accession>
<dbReference type="InterPro" id="IPR014777">
    <property type="entry name" value="4pyrrole_Mease_sub1"/>
</dbReference>
<keyword evidence="3" id="KW-0169">Cobalamin biosynthesis</keyword>
<comment type="caution">
    <text evidence="9">The sequence shown here is derived from an EMBL/GenBank/DDBJ whole genome shotgun (WGS) entry which is preliminary data.</text>
</comment>
<evidence type="ECO:0000256" key="5">
    <source>
        <dbReference type="ARBA" id="ARBA00022679"/>
    </source>
</evidence>
<dbReference type="PANTHER" id="PTHR43467:SF2">
    <property type="entry name" value="COBALT-PRECORRIN-2 C(20)-METHYLTRANSFERASE"/>
    <property type="match status" value="1"/>
</dbReference>